<dbReference type="Proteomes" id="UP001217963">
    <property type="component" value="Chromosome I"/>
</dbReference>
<dbReference type="Proteomes" id="UP001217963">
    <property type="component" value="Chromosome V"/>
</dbReference>
<feature type="signal peptide" evidence="3">
    <location>
        <begin position="1"/>
        <end position="16"/>
    </location>
</feature>
<evidence type="ECO:0000256" key="3">
    <source>
        <dbReference type="SAM" id="SignalP"/>
    </source>
</evidence>
<dbReference type="EMBL" id="CP119066">
    <property type="protein sequence ID" value="WEL38724.1"/>
    <property type="molecule type" value="Genomic_DNA"/>
</dbReference>
<name>A0ABY8CGF0_ENCHE</name>
<dbReference type="Pfam" id="PF12376">
    <property type="entry name" value="DUF3654"/>
    <property type="match status" value="1"/>
</dbReference>
<accession>A0ABY8CGF0</accession>
<dbReference type="Proteomes" id="UP001217963">
    <property type="component" value="Chromosome II"/>
</dbReference>
<gene>
    <name evidence="4" type="ORF">PFJ87_01g02100</name>
    <name evidence="5" type="ORF">PFJ87_02g00150</name>
    <name evidence="6" type="ORF">PFJ87_05g01950</name>
</gene>
<feature type="region of interest" description="Disordered" evidence="2">
    <location>
        <begin position="333"/>
        <end position="371"/>
    </location>
</feature>
<evidence type="ECO:0000256" key="1">
    <source>
        <dbReference type="ARBA" id="ARBA00009465"/>
    </source>
</evidence>
<feature type="compositionally biased region" description="Basic residues" evidence="2">
    <location>
        <begin position="341"/>
        <end position="356"/>
    </location>
</feature>
<dbReference type="InterPro" id="IPR011667">
    <property type="entry name" value="UPF0329"/>
</dbReference>
<dbReference type="EMBL" id="CP119062">
    <property type="protein sequence ID" value="WEL37954.1"/>
    <property type="molecule type" value="Genomic_DNA"/>
</dbReference>
<reference evidence="4 7" key="1">
    <citation type="submission" date="2023-02" db="EMBL/GenBank/DDBJ databases">
        <title>Encephalitozoon hellem ATCC 50451 complete genome.</title>
        <authorList>
            <person name="Mascarenhas dos Santos A.C."/>
            <person name="Julian A.T."/>
            <person name="Pombert J.-F."/>
        </authorList>
    </citation>
    <scope>NUCLEOTIDE SEQUENCE [LARGE SCALE GENOMIC DNA]</scope>
    <source>
        <strain evidence="4 7">ATCC 50451</strain>
    </source>
</reference>
<dbReference type="EMBL" id="CP119063">
    <property type="protein sequence ID" value="WEL37979.1"/>
    <property type="molecule type" value="Genomic_DNA"/>
</dbReference>
<comment type="similarity">
    <text evidence="1">Belongs to the UPF0329 family.</text>
</comment>
<keyword evidence="7" id="KW-1185">Reference proteome</keyword>
<evidence type="ECO:0000256" key="2">
    <source>
        <dbReference type="SAM" id="MobiDB-lite"/>
    </source>
</evidence>
<proteinExistence type="inferred from homology"/>
<organism evidence="4 7">
    <name type="scientific">Encephalitozoon hellem</name>
    <name type="common">Microsporidian parasite</name>
    <dbReference type="NCBI Taxonomy" id="27973"/>
    <lineage>
        <taxon>Eukaryota</taxon>
        <taxon>Fungi</taxon>
        <taxon>Fungi incertae sedis</taxon>
        <taxon>Microsporidia</taxon>
        <taxon>Unikaryonidae</taxon>
        <taxon>Encephalitozoon</taxon>
    </lineage>
</organism>
<evidence type="ECO:0000313" key="6">
    <source>
        <dbReference type="EMBL" id="WEL38724.1"/>
    </source>
</evidence>
<protein>
    <submittedName>
        <fullName evidence="4">DUF1609 domain-containing protein</fullName>
    </submittedName>
</protein>
<dbReference type="InterPro" id="IPR022115">
    <property type="entry name" value="DUF3654"/>
</dbReference>
<evidence type="ECO:0000313" key="4">
    <source>
        <dbReference type="EMBL" id="WEL37954.1"/>
    </source>
</evidence>
<sequence>MKAWIMWVFRFSMVHGSSDESMGAVGGVYSSSEEVRKMLEKVAGFDTRILIPVIFDSDRLVVSPVSEYGDIEEGERRYVEEVIRGLPYLAWETMAYVFPAGNSEWILSLAEGFFTRNLGRFRDCIEAYKKRRGRRGLRFTDVIMKVWQEGCDMLGEFGESVSKVAGEKIRSLDDVDKDLKEKEGERMVLNKIMEYGESLGTRKKREEILRAQEVVCEIFKYLWGRPGERDVMETVVYLIGLKYEMMGVRKDAYPLIHYINHSVLIKVYDDYGARAGGEVIKRVLIEDNDASEEYAARIVKEVESKEREELRGESREMCSLSVDELMESLGFEDSVSDSKRGSGKRKERRREKRKKRKELERQKEGFAEVPSCGDTDCSGDLLEDVEKGTDSLGERRRIGYKIHKRVLRWRKSPEKIQEELNKGSEEKWRGRSIEDIATQKVVHDIAEVVDLLRSCDADDFFVESESYTKGSVKREGKIAFAILETPKERRVGVVEVGISRDGRGQKVIYHLMFKARRMKDMEKVMRGYLVGGDIEKVDDDSLSMSGFEYPPGVRCSIIREKRLFRIEWRNPKNVMEMMKSLTIFPKQVVG</sequence>
<feature type="compositionally biased region" description="Basic and acidic residues" evidence="2">
    <location>
        <begin position="357"/>
        <end position="366"/>
    </location>
</feature>
<dbReference type="Pfam" id="PF07753">
    <property type="entry name" value="DUF1609"/>
    <property type="match status" value="1"/>
</dbReference>
<evidence type="ECO:0000313" key="5">
    <source>
        <dbReference type="EMBL" id="WEL37979.1"/>
    </source>
</evidence>
<keyword evidence="3" id="KW-0732">Signal</keyword>
<feature type="chain" id="PRO_5045034305" evidence="3">
    <location>
        <begin position="17"/>
        <end position="590"/>
    </location>
</feature>
<evidence type="ECO:0000313" key="7">
    <source>
        <dbReference type="Proteomes" id="UP001217963"/>
    </source>
</evidence>